<dbReference type="GO" id="GO:0003987">
    <property type="term" value="F:acetate-CoA ligase activity"/>
    <property type="evidence" value="ECO:0007669"/>
    <property type="project" value="TreeGrafter"/>
</dbReference>
<evidence type="ECO:0000313" key="8">
    <source>
        <dbReference type="EMBL" id="AWR97912.1"/>
    </source>
</evidence>
<evidence type="ECO:0000313" key="9">
    <source>
        <dbReference type="Proteomes" id="UP000248410"/>
    </source>
</evidence>
<keyword evidence="3" id="KW-0547">Nucleotide-binding</keyword>
<dbReference type="Gene3D" id="3.40.50.12780">
    <property type="entry name" value="N-terminal domain of ligase-like"/>
    <property type="match status" value="1"/>
</dbReference>
<organism evidence="8 9">
    <name type="scientific">Acidianus sulfidivorans JP7</name>
    <dbReference type="NCBI Taxonomy" id="619593"/>
    <lineage>
        <taxon>Archaea</taxon>
        <taxon>Thermoproteota</taxon>
        <taxon>Thermoprotei</taxon>
        <taxon>Sulfolobales</taxon>
        <taxon>Sulfolobaceae</taxon>
        <taxon>Acidianus</taxon>
    </lineage>
</organism>
<accession>A0A2U9IPH4</accession>
<dbReference type="InterPro" id="IPR025110">
    <property type="entry name" value="AMP-bd_C"/>
</dbReference>
<evidence type="ECO:0000256" key="3">
    <source>
        <dbReference type="ARBA" id="ARBA00022741"/>
    </source>
</evidence>
<dbReference type="Proteomes" id="UP000248410">
    <property type="component" value="Chromosome"/>
</dbReference>
<evidence type="ECO:0000259" key="5">
    <source>
        <dbReference type="Pfam" id="PF00501"/>
    </source>
</evidence>
<feature type="domain" description="AMP-binding enzyme C-terminal" evidence="6">
    <location>
        <begin position="446"/>
        <end position="517"/>
    </location>
</feature>
<dbReference type="GO" id="GO:0006085">
    <property type="term" value="P:acetyl-CoA biosynthetic process"/>
    <property type="evidence" value="ECO:0007669"/>
    <property type="project" value="TreeGrafter"/>
</dbReference>
<dbReference type="Gene3D" id="3.30.300.30">
    <property type="match status" value="1"/>
</dbReference>
<dbReference type="PROSITE" id="PS00455">
    <property type="entry name" value="AMP_BINDING"/>
    <property type="match status" value="1"/>
</dbReference>
<proteinExistence type="inferred from homology"/>
<keyword evidence="9" id="KW-1185">Reference proteome</keyword>
<gene>
    <name evidence="8" type="ORF">DFR86_10435</name>
</gene>
<dbReference type="SUPFAM" id="SSF56801">
    <property type="entry name" value="Acetyl-CoA synthetase-like"/>
    <property type="match status" value="1"/>
</dbReference>
<protein>
    <submittedName>
        <fullName evidence="8">AMP-dependent synthetase</fullName>
    </submittedName>
</protein>
<dbReference type="PANTHER" id="PTHR24095:SF232">
    <property type="entry name" value="ACETYL-COENZYME A SYNTHETASE"/>
    <property type="match status" value="1"/>
</dbReference>
<keyword evidence="2" id="KW-0436">Ligase</keyword>
<evidence type="ECO:0000259" key="6">
    <source>
        <dbReference type="Pfam" id="PF13193"/>
    </source>
</evidence>
<dbReference type="KEGG" id="asul:DFR86_10435"/>
<dbReference type="Pfam" id="PF13193">
    <property type="entry name" value="AMP-binding_C"/>
    <property type="match status" value="1"/>
</dbReference>
<sequence>MDYKTAYDLAIENPDKYWSIFSSKLEWFKKWDKALDNKWFINGETNIALNSLNHSGKALIWYGEEGKTQELTYSELDNLSSLIAGKLKSLGVNRGDKVAIYMPNSIEAIASVLACAKIGAIYTLIFAGLGEEAIKNRLNDFKPKILIKASYTNRRGKRIPLYFDGDIVFDRESTFDFDTKEKNYERVESNEPLKVMYTSGTTGKPKGIILPHGAWMVGDYTVFDIMFSLKPKDVVFTTADIGWITFSRIMYATLLHGGTLVFMEGAPDYPKDRIPKIIEETKPKLFFTSPTLLRLLRKLEVKIPKVEYSATAGEIMDEETWNYTNYADKFTDVYGQTELGYVVGVPFALGVEAKKGYAGVPFPGVVLDTLDDEGKHTDNVGYLMVKSKFPTQFIGVLNNEIKYKEYFKFGYHDTGDLAIIRDNYIKIVGRADDMIKIAGHRITSGEVESVISEIPGVIEVAAIGIPDEIKGEKLIIFIVGNANENEVKERVRKELGSIYVIDKVYNVPRLPKSRSGKIVRRALRDVLLGRSFDSTLLEDPEVLKEIEYIITNNNKNE</sequence>
<feature type="domain" description="AMP-dependent synthetase/ligase" evidence="5">
    <location>
        <begin position="58"/>
        <end position="388"/>
    </location>
</feature>
<dbReference type="InterPro" id="IPR045851">
    <property type="entry name" value="AMP-bd_C_sf"/>
</dbReference>
<dbReference type="AlphaFoldDB" id="A0A2U9IPH4"/>
<evidence type="ECO:0000256" key="2">
    <source>
        <dbReference type="ARBA" id="ARBA00022598"/>
    </source>
</evidence>
<dbReference type="EMBL" id="CP029288">
    <property type="protein sequence ID" value="AWR97912.1"/>
    <property type="molecule type" value="Genomic_DNA"/>
</dbReference>
<dbReference type="InterPro" id="IPR042099">
    <property type="entry name" value="ANL_N_sf"/>
</dbReference>
<dbReference type="GO" id="GO:0005524">
    <property type="term" value="F:ATP binding"/>
    <property type="evidence" value="ECO:0007669"/>
    <property type="project" value="UniProtKB-KW"/>
</dbReference>
<dbReference type="InterPro" id="IPR000873">
    <property type="entry name" value="AMP-dep_synth/lig_dom"/>
</dbReference>
<name>A0A2U9IPH4_9CREN</name>
<evidence type="ECO:0000259" key="7">
    <source>
        <dbReference type="Pfam" id="PF16177"/>
    </source>
</evidence>
<feature type="domain" description="Acetyl-coenzyme A synthetase N-terminal" evidence="7">
    <location>
        <begin position="3"/>
        <end position="50"/>
    </location>
</feature>
<dbReference type="Pfam" id="PF16177">
    <property type="entry name" value="ACAS_N"/>
    <property type="match status" value="1"/>
</dbReference>
<keyword evidence="4" id="KW-0067">ATP-binding</keyword>
<comment type="similarity">
    <text evidence="1">Belongs to the ATP-dependent AMP-binding enzyme family.</text>
</comment>
<dbReference type="Pfam" id="PF00501">
    <property type="entry name" value="AMP-binding"/>
    <property type="match status" value="1"/>
</dbReference>
<evidence type="ECO:0000256" key="1">
    <source>
        <dbReference type="ARBA" id="ARBA00006432"/>
    </source>
</evidence>
<reference evidence="8 9" key="1">
    <citation type="submission" date="2018-05" db="EMBL/GenBank/DDBJ databases">
        <title>Complete Genome Sequences of Extremely Thermoacidophilic, Metal-Mobilizing Type-Strain Members of the Archaeal Family Sulfolobaceae: Acidianus brierleyi DSM-1651T, Acidianus sulfidivorans DSM-18786T, Metallosphaera hakonensis DSM-7519T, and Metallosphaera prunae DSM-10039T.</title>
        <authorList>
            <person name="Counts J.A."/>
            <person name="Kelly R.M."/>
        </authorList>
    </citation>
    <scope>NUCLEOTIDE SEQUENCE [LARGE SCALE GENOMIC DNA]</scope>
    <source>
        <strain evidence="8 9">JP7</strain>
    </source>
</reference>
<dbReference type="InterPro" id="IPR020845">
    <property type="entry name" value="AMP-binding_CS"/>
</dbReference>
<evidence type="ECO:0000256" key="4">
    <source>
        <dbReference type="ARBA" id="ARBA00022840"/>
    </source>
</evidence>
<dbReference type="PANTHER" id="PTHR24095">
    <property type="entry name" value="ACETYL-COENZYME A SYNTHETASE"/>
    <property type="match status" value="1"/>
</dbReference>
<dbReference type="InterPro" id="IPR032387">
    <property type="entry name" value="ACAS_N"/>
</dbReference>